<name>A0A7L6N4N3_9MOLU</name>
<keyword evidence="4" id="KW-1185">Reference proteome</keyword>
<comment type="function">
    <text evidence="2">Functions as a ribosomal silencing factor. Interacts with ribosomal protein uL14 (rplN), blocking formation of intersubunit bridge B8. Prevents association of the 30S and 50S ribosomal subunits and the formation of functional ribosomes, thus repressing translation.</text>
</comment>
<accession>A0A7L6N4N3</accession>
<keyword evidence="2" id="KW-0810">Translation regulation</keyword>
<dbReference type="NCBIfam" id="TIGR00090">
    <property type="entry name" value="rsfS_iojap_ybeB"/>
    <property type="match status" value="1"/>
</dbReference>
<evidence type="ECO:0000256" key="1">
    <source>
        <dbReference type="ARBA" id="ARBA00010574"/>
    </source>
</evidence>
<comment type="similarity">
    <text evidence="1 2">Belongs to the Iojap/RsfS family.</text>
</comment>
<reference evidence="3 4" key="1">
    <citation type="submission" date="2020-04" db="EMBL/GenBank/DDBJ databases">
        <authorList>
            <person name="Zheng R.K."/>
            <person name="Sun C.M."/>
        </authorList>
    </citation>
    <scope>NUCLEOTIDE SEQUENCE [LARGE SCALE GENOMIC DNA]</scope>
    <source>
        <strain evidence="4">zrk29</strain>
    </source>
</reference>
<dbReference type="GO" id="GO:0043023">
    <property type="term" value="F:ribosomal large subunit binding"/>
    <property type="evidence" value="ECO:0007669"/>
    <property type="project" value="TreeGrafter"/>
</dbReference>
<dbReference type="InterPro" id="IPR004394">
    <property type="entry name" value="Iojap/RsfS/C7orf30"/>
</dbReference>
<dbReference type="Pfam" id="PF02410">
    <property type="entry name" value="RsfS"/>
    <property type="match status" value="1"/>
</dbReference>
<dbReference type="KEGG" id="tbk:HF295_00745"/>
<dbReference type="GO" id="GO:0042256">
    <property type="term" value="P:cytosolic ribosome assembly"/>
    <property type="evidence" value="ECO:0007669"/>
    <property type="project" value="UniProtKB-UniRule"/>
</dbReference>
<dbReference type="GO" id="GO:0005737">
    <property type="term" value="C:cytoplasm"/>
    <property type="evidence" value="ECO:0007669"/>
    <property type="project" value="UniProtKB-SubCell"/>
</dbReference>
<evidence type="ECO:0000313" key="3">
    <source>
        <dbReference type="EMBL" id="QLY39464.1"/>
    </source>
</evidence>
<sequence>MSKKLQKVVDALLDLKLFDVLVYDFKDVSPFFDYQIIASASNERQAHSSIEFVKKALDNLDNYHVESDPASRWVLIDLQDIIIHVFHKDTRNDYQIEKLFYDRKLISQEEIQNGV</sequence>
<evidence type="ECO:0000313" key="4">
    <source>
        <dbReference type="Proteomes" id="UP000512167"/>
    </source>
</evidence>
<keyword evidence="2" id="KW-0963">Cytoplasm</keyword>
<comment type="subcellular location">
    <subcellularLocation>
        <location evidence="2">Cytoplasm</location>
    </subcellularLocation>
</comment>
<dbReference type="EMBL" id="CP051151">
    <property type="protein sequence ID" value="QLY39464.1"/>
    <property type="molecule type" value="Genomic_DNA"/>
</dbReference>
<proteinExistence type="inferred from homology"/>
<dbReference type="SUPFAM" id="SSF81301">
    <property type="entry name" value="Nucleotidyltransferase"/>
    <property type="match status" value="1"/>
</dbReference>
<gene>
    <name evidence="2 3" type="primary">rsfS</name>
    <name evidence="3" type="ORF">HF295_00745</name>
</gene>
<evidence type="ECO:0000256" key="2">
    <source>
        <dbReference type="HAMAP-Rule" id="MF_01477"/>
    </source>
</evidence>
<dbReference type="Proteomes" id="UP000512167">
    <property type="component" value="Chromosome"/>
</dbReference>
<dbReference type="GO" id="GO:0017148">
    <property type="term" value="P:negative regulation of translation"/>
    <property type="evidence" value="ECO:0007669"/>
    <property type="project" value="UniProtKB-UniRule"/>
</dbReference>
<dbReference type="AlphaFoldDB" id="A0A7L6N4N3"/>
<dbReference type="GO" id="GO:0090071">
    <property type="term" value="P:negative regulation of ribosome biogenesis"/>
    <property type="evidence" value="ECO:0007669"/>
    <property type="project" value="UniProtKB-UniRule"/>
</dbReference>
<dbReference type="Gene3D" id="3.30.460.10">
    <property type="entry name" value="Beta Polymerase, domain 2"/>
    <property type="match status" value="1"/>
</dbReference>
<keyword evidence="2" id="KW-0678">Repressor</keyword>
<dbReference type="PANTHER" id="PTHR21043:SF0">
    <property type="entry name" value="MITOCHONDRIAL ASSEMBLY OF RIBOSOMAL LARGE SUBUNIT PROTEIN 1"/>
    <property type="match status" value="1"/>
</dbReference>
<organism evidence="3 4">
    <name type="scientific">Hujiaoplasma nucleasis</name>
    <dbReference type="NCBI Taxonomy" id="2725268"/>
    <lineage>
        <taxon>Bacteria</taxon>
        <taxon>Bacillati</taxon>
        <taxon>Mycoplasmatota</taxon>
        <taxon>Mollicutes</taxon>
        <taxon>Candidatus Izemoplasmatales</taxon>
        <taxon>Hujiaoplasmataceae</taxon>
        <taxon>Hujiaoplasma</taxon>
    </lineage>
</organism>
<dbReference type="PANTHER" id="PTHR21043">
    <property type="entry name" value="IOJAP SUPERFAMILY ORTHOLOG"/>
    <property type="match status" value="1"/>
</dbReference>
<dbReference type="HAMAP" id="MF_01477">
    <property type="entry name" value="Iojap_RsfS"/>
    <property type="match status" value="1"/>
</dbReference>
<protein>
    <recommendedName>
        <fullName evidence="2">Ribosomal silencing factor RsfS</fullName>
    </recommendedName>
</protein>
<dbReference type="InterPro" id="IPR043519">
    <property type="entry name" value="NT_sf"/>
</dbReference>
<comment type="subunit">
    <text evidence="2">Interacts with ribosomal protein uL14 (rplN).</text>
</comment>
<dbReference type="RefSeq" id="WP_312031933.1">
    <property type="nucleotide sequence ID" value="NZ_CP051151.1"/>
</dbReference>